<dbReference type="SMART" id="SM00257">
    <property type="entry name" value="LysM"/>
    <property type="match status" value="1"/>
</dbReference>
<keyword evidence="5" id="KW-1185">Reference proteome</keyword>
<dbReference type="PROSITE" id="PS51782">
    <property type="entry name" value="LYSM"/>
    <property type="match status" value="1"/>
</dbReference>
<dbReference type="SUPFAM" id="SSF54106">
    <property type="entry name" value="LysM domain"/>
    <property type="match status" value="1"/>
</dbReference>
<name>A0A7K3NGU3_9BACT</name>
<organism evidence="4 5">
    <name type="scientific">Desulfolutivibrio sulfodismutans</name>
    <dbReference type="NCBI Taxonomy" id="63561"/>
    <lineage>
        <taxon>Bacteria</taxon>
        <taxon>Pseudomonadati</taxon>
        <taxon>Thermodesulfobacteriota</taxon>
        <taxon>Desulfovibrionia</taxon>
        <taxon>Desulfovibrionales</taxon>
        <taxon>Desulfovibrionaceae</taxon>
        <taxon>Desulfolutivibrio</taxon>
    </lineage>
</organism>
<evidence type="ECO:0000259" key="3">
    <source>
        <dbReference type="PROSITE" id="PS51782"/>
    </source>
</evidence>
<dbReference type="InterPro" id="IPR036779">
    <property type="entry name" value="LysM_dom_sf"/>
</dbReference>
<accession>A0A7K3NGU3</accession>
<evidence type="ECO:0000313" key="4">
    <source>
        <dbReference type="EMBL" id="NDY55398.1"/>
    </source>
</evidence>
<comment type="caution">
    <text evidence="4">The sequence shown here is derived from an EMBL/GenBank/DDBJ whole genome shotgun (WGS) entry which is preliminary data.</text>
</comment>
<gene>
    <name evidence="4" type="ORF">G3N56_01395</name>
</gene>
<dbReference type="Gene3D" id="3.10.350.10">
    <property type="entry name" value="LysM domain"/>
    <property type="match status" value="1"/>
</dbReference>
<protein>
    <submittedName>
        <fullName evidence="4">LysM peptidoglycan-binding domain-containing protein</fullName>
    </submittedName>
</protein>
<dbReference type="InterPro" id="IPR018392">
    <property type="entry name" value="LysM"/>
</dbReference>
<feature type="domain" description="LysM" evidence="3">
    <location>
        <begin position="41"/>
        <end position="85"/>
    </location>
</feature>
<dbReference type="Proteomes" id="UP000469724">
    <property type="component" value="Unassembled WGS sequence"/>
</dbReference>
<feature type="chain" id="PRO_5029874540" evidence="2">
    <location>
        <begin position="39"/>
        <end position="242"/>
    </location>
</feature>
<proteinExistence type="predicted"/>
<evidence type="ECO:0000313" key="5">
    <source>
        <dbReference type="Proteomes" id="UP000469724"/>
    </source>
</evidence>
<dbReference type="PANTHER" id="PTHR33734">
    <property type="entry name" value="LYSM DOMAIN-CONTAINING GPI-ANCHORED PROTEIN 2"/>
    <property type="match status" value="1"/>
</dbReference>
<sequence>MTGTARIPFPGDLAPALAAVFLLCLLAVIFASAAQAQANPRTHVVQPGETLFSLAKRYGVSLAALQAENGIAAADQIRAGACLRLPAATAADPGPGMGGKGALAGAAGRDPAKKAAAPKNLAAKWNVHDQTSAIMGEPPKPDPPRSGSLLDVPLKGGGTLSPEHRDAGAVIMSGAANKDEDFQGHALGVRTTLPAGKDTQLVTTLGYGVNVSVKENEASRVGYETDTSIGGLGYGLGLRHSF</sequence>
<dbReference type="PANTHER" id="PTHR33734:SF22">
    <property type="entry name" value="MEMBRANE-BOUND LYTIC MUREIN TRANSGLYCOSYLASE D"/>
    <property type="match status" value="1"/>
</dbReference>
<dbReference type="EMBL" id="JAAGRQ010000004">
    <property type="protein sequence ID" value="NDY55398.1"/>
    <property type="molecule type" value="Genomic_DNA"/>
</dbReference>
<feature type="region of interest" description="Disordered" evidence="1">
    <location>
        <begin position="99"/>
        <end position="119"/>
    </location>
</feature>
<dbReference type="RefSeq" id="WP_163300454.1">
    <property type="nucleotide sequence ID" value="NZ_JAAGRQ010000004.1"/>
</dbReference>
<feature type="signal peptide" evidence="2">
    <location>
        <begin position="1"/>
        <end position="38"/>
    </location>
</feature>
<evidence type="ECO:0000256" key="1">
    <source>
        <dbReference type="SAM" id="MobiDB-lite"/>
    </source>
</evidence>
<keyword evidence="2" id="KW-0732">Signal</keyword>
<dbReference type="AlphaFoldDB" id="A0A7K3NGU3"/>
<evidence type="ECO:0000256" key="2">
    <source>
        <dbReference type="SAM" id="SignalP"/>
    </source>
</evidence>
<feature type="compositionally biased region" description="Low complexity" evidence="1">
    <location>
        <begin position="103"/>
        <end position="119"/>
    </location>
</feature>
<reference evidence="4 5" key="1">
    <citation type="submission" date="2020-02" db="EMBL/GenBank/DDBJ databases">
        <title>Comparative genomics of sulfur disproportionating microorganisms.</title>
        <authorList>
            <person name="Ward L.M."/>
            <person name="Bertran E."/>
            <person name="Johnston D.T."/>
        </authorList>
    </citation>
    <scope>NUCLEOTIDE SEQUENCE [LARGE SCALE GENOMIC DNA]</scope>
    <source>
        <strain evidence="4 5">DSM 3696</strain>
    </source>
</reference>
<dbReference type="CDD" id="cd00118">
    <property type="entry name" value="LysM"/>
    <property type="match status" value="1"/>
</dbReference>
<dbReference type="Pfam" id="PF01476">
    <property type="entry name" value="LysM"/>
    <property type="match status" value="1"/>
</dbReference>